<name>A0AAN6Z475_9PEZI</name>
<keyword evidence="3" id="KW-1185">Reference proteome</keyword>
<gene>
    <name evidence="2" type="ORF">N657DRAFT_348542</name>
</gene>
<dbReference type="GeneID" id="87823693"/>
<comment type="caution">
    <text evidence="2">The sequence shown here is derived from an EMBL/GenBank/DDBJ whole genome shotgun (WGS) entry which is preliminary data.</text>
</comment>
<proteinExistence type="predicted"/>
<reference evidence="2" key="2">
    <citation type="submission" date="2023-05" db="EMBL/GenBank/DDBJ databases">
        <authorList>
            <consortium name="Lawrence Berkeley National Laboratory"/>
            <person name="Steindorff A."/>
            <person name="Hensen N."/>
            <person name="Bonometti L."/>
            <person name="Westerberg I."/>
            <person name="Brannstrom I.O."/>
            <person name="Guillou S."/>
            <person name="Cros-Aarteil S."/>
            <person name="Calhoun S."/>
            <person name="Haridas S."/>
            <person name="Kuo A."/>
            <person name="Mondo S."/>
            <person name="Pangilinan J."/>
            <person name="Riley R."/>
            <person name="Labutti K."/>
            <person name="Andreopoulos B."/>
            <person name="Lipzen A."/>
            <person name="Chen C."/>
            <person name="Yanf M."/>
            <person name="Daum C."/>
            <person name="Ng V."/>
            <person name="Clum A."/>
            <person name="Ohm R."/>
            <person name="Martin F."/>
            <person name="Silar P."/>
            <person name="Natvig D."/>
            <person name="Lalanne C."/>
            <person name="Gautier V."/>
            <person name="Ament-Velasquez S.L."/>
            <person name="Kruys A."/>
            <person name="Hutchinson M.I."/>
            <person name="Powell A.J."/>
            <person name="Barry K."/>
            <person name="Miller A.N."/>
            <person name="Grigoriev I.V."/>
            <person name="Debuchy R."/>
            <person name="Gladieux P."/>
            <person name="Thoren M.H."/>
            <person name="Johannesson H."/>
        </authorList>
    </citation>
    <scope>NUCLEOTIDE SEQUENCE</scope>
    <source>
        <strain evidence="2">CBS 731.68</strain>
    </source>
</reference>
<organism evidence="2 3">
    <name type="scientific">Parathielavia appendiculata</name>
    <dbReference type="NCBI Taxonomy" id="2587402"/>
    <lineage>
        <taxon>Eukaryota</taxon>
        <taxon>Fungi</taxon>
        <taxon>Dikarya</taxon>
        <taxon>Ascomycota</taxon>
        <taxon>Pezizomycotina</taxon>
        <taxon>Sordariomycetes</taxon>
        <taxon>Sordariomycetidae</taxon>
        <taxon>Sordariales</taxon>
        <taxon>Chaetomiaceae</taxon>
        <taxon>Parathielavia</taxon>
    </lineage>
</organism>
<dbReference type="AlphaFoldDB" id="A0AAN6Z475"/>
<sequence>MVGHILRWQCVATITRQFTHHTNSSWYGTVPWPWSLARLRPLQVPYRPIDIKRPLGLLITLFILGTVCFHATRHLKVRVAFRPIASSDPRFRRGIPHQSPPQGHDQDR</sequence>
<dbReference type="EMBL" id="MU853226">
    <property type="protein sequence ID" value="KAK4125015.1"/>
    <property type="molecule type" value="Genomic_DNA"/>
</dbReference>
<feature type="region of interest" description="Disordered" evidence="1">
    <location>
        <begin position="88"/>
        <end position="108"/>
    </location>
</feature>
<dbReference type="Proteomes" id="UP001302602">
    <property type="component" value="Unassembled WGS sequence"/>
</dbReference>
<protein>
    <submittedName>
        <fullName evidence="2">Uncharacterized protein</fullName>
    </submittedName>
</protein>
<evidence type="ECO:0000256" key="1">
    <source>
        <dbReference type="SAM" id="MobiDB-lite"/>
    </source>
</evidence>
<dbReference type="RefSeq" id="XP_062648786.1">
    <property type="nucleotide sequence ID" value="XM_062786923.1"/>
</dbReference>
<evidence type="ECO:0000313" key="2">
    <source>
        <dbReference type="EMBL" id="KAK4125015.1"/>
    </source>
</evidence>
<evidence type="ECO:0000313" key="3">
    <source>
        <dbReference type="Proteomes" id="UP001302602"/>
    </source>
</evidence>
<reference evidence="2" key="1">
    <citation type="journal article" date="2023" name="Mol. Phylogenet. Evol.">
        <title>Genome-scale phylogeny and comparative genomics of the fungal order Sordariales.</title>
        <authorList>
            <person name="Hensen N."/>
            <person name="Bonometti L."/>
            <person name="Westerberg I."/>
            <person name="Brannstrom I.O."/>
            <person name="Guillou S."/>
            <person name="Cros-Aarteil S."/>
            <person name="Calhoun S."/>
            <person name="Haridas S."/>
            <person name="Kuo A."/>
            <person name="Mondo S."/>
            <person name="Pangilinan J."/>
            <person name="Riley R."/>
            <person name="LaButti K."/>
            <person name="Andreopoulos B."/>
            <person name="Lipzen A."/>
            <person name="Chen C."/>
            <person name="Yan M."/>
            <person name="Daum C."/>
            <person name="Ng V."/>
            <person name="Clum A."/>
            <person name="Steindorff A."/>
            <person name="Ohm R.A."/>
            <person name="Martin F."/>
            <person name="Silar P."/>
            <person name="Natvig D.O."/>
            <person name="Lalanne C."/>
            <person name="Gautier V."/>
            <person name="Ament-Velasquez S.L."/>
            <person name="Kruys A."/>
            <person name="Hutchinson M.I."/>
            <person name="Powell A.J."/>
            <person name="Barry K."/>
            <person name="Miller A.N."/>
            <person name="Grigoriev I.V."/>
            <person name="Debuchy R."/>
            <person name="Gladieux P."/>
            <person name="Hiltunen Thoren M."/>
            <person name="Johannesson H."/>
        </authorList>
    </citation>
    <scope>NUCLEOTIDE SEQUENCE</scope>
    <source>
        <strain evidence="2">CBS 731.68</strain>
    </source>
</reference>
<accession>A0AAN6Z475</accession>